<organism evidence="2 3">
    <name type="scientific">Beta vulgaris subsp. vulgaris</name>
    <name type="common">Beet</name>
    <dbReference type="NCBI Taxonomy" id="3555"/>
    <lineage>
        <taxon>Eukaryota</taxon>
        <taxon>Viridiplantae</taxon>
        <taxon>Streptophyta</taxon>
        <taxon>Embryophyta</taxon>
        <taxon>Tracheophyta</taxon>
        <taxon>Spermatophyta</taxon>
        <taxon>Magnoliopsida</taxon>
        <taxon>eudicotyledons</taxon>
        <taxon>Gunneridae</taxon>
        <taxon>Pentapetalae</taxon>
        <taxon>Caryophyllales</taxon>
        <taxon>Chenopodiaceae</taxon>
        <taxon>Betoideae</taxon>
        <taxon>Beta</taxon>
    </lineage>
</organism>
<dbReference type="AlphaFoldDB" id="A0A0J8AXS5"/>
<dbReference type="Gramene" id="KMS93629">
    <property type="protein sequence ID" value="KMS93629"/>
    <property type="gene ID" value="BVRB_029550"/>
</dbReference>
<name>A0A0J8AXS5_BETVV</name>
<feature type="non-terminal residue" evidence="2">
    <location>
        <position position="125"/>
    </location>
</feature>
<evidence type="ECO:0000313" key="3">
    <source>
        <dbReference type="Proteomes" id="UP000035740"/>
    </source>
</evidence>
<accession>A0A0J8AXS5</accession>
<reference evidence="2 3" key="1">
    <citation type="journal article" date="2014" name="Nature">
        <title>The genome of the recently domesticated crop plant sugar beet (Beta vulgaris).</title>
        <authorList>
            <person name="Dohm J.C."/>
            <person name="Minoche A.E."/>
            <person name="Holtgrawe D."/>
            <person name="Capella-Gutierrez S."/>
            <person name="Zakrzewski F."/>
            <person name="Tafer H."/>
            <person name="Rupp O."/>
            <person name="Sorensen T.R."/>
            <person name="Stracke R."/>
            <person name="Reinhardt R."/>
            <person name="Goesmann A."/>
            <person name="Kraft T."/>
            <person name="Schulz B."/>
            <person name="Stadler P.F."/>
            <person name="Schmidt T."/>
            <person name="Gabaldon T."/>
            <person name="Lehrach H."/>
            <person name="Weisshaar B."/>
            <person name="Himmelbauer H."/>
        </authorList>
    </citation>
    <scope>NUCLEOTIDE SEQUENCE [LARGE SCALE GENOMIC DNA]</scope>
    <source>
        <tissue evidence="2">Taproot</tissue>
    </source>
</reference>
<feature type="region of interest" description="Disordered" evidence="1">
    <location>
        <begin position="1"/>
        <end position="82"/>
    </location>
</feature>
<dbReference type="Proteomes" id="UP000035740">
    <property type="component" value="Unassembled WGS sequence"/>
</dbReference>
<dbReference type="EMBL" id="KQ100672">
    <property type="protein sequence ID" value="KMS93629.1"/>
    <property type="molecule type" value="Genomic_DNA"/>
</dbReference>
<protein>
    <submittedName>
        <fullName evidence="2">Uncharacterized protein</fullName>
    </submittedName>
</protein>
<evidence type="ECO:0000256" key="1">
    <source>
        <dbReference type="SAM" id="MobiDB-lite"/>
    </source>
</evidence>
<proteinExistence type="predicted"/>
<keyword evidence="3" id="KW-1185">Reference proteome</keyword>
<sequence length="125" mass="13684">MSAAEWASSAPPPPPPPAGYALEQENAAANGTGADLQPAPLQETRHLDLNRKPKRSRWGNISDTTTTSGGRKRRSRWGAEEDKVELTAEMAAATAAMTPEQRELYFLRLRLQDVTLKLANLTQCI</sequence>
<evidence type="ECO:0000313" key="2">
    <source>
        <dbReference type="EMBL" id="KMS93629.1"/>
    </source>
</evidence>
<gene>
    <name evidence="2" type="ORF">BVRB_029550</name>
</gene>